<dbReference type="WBParaSite" id="sdigi.contig292.g7130.t1">
    <property type="protein sequence ID" value="sdigi.contig292.g7130.t1"/>
    <property type="gene ID" value="sdigi.contig292.g7130"/>
</dbReference>
<evidence type="ECO:0000313" key="3">
    <source>
        <dbReference type="WBParaSite" id="sdigi.contig292.g7130.t1"/>
    </source>
</evidence>
<protein>
    <submittedName>
        <fullName evidence="3">Uncharacterized protein</fullName>
    </submittedName>
</protein>
<feature type="compositionally biased region" description="Basic and acidic residues" evidence="1">
    <location>
        <begin position="33"/>
        <end position="45"/>
    </location>
</feature>
<accession>A0A915PVQ1</accession>
<keyword evidence="2" id="KW-1185">Reference proteome</keyword>
<dbReference type="Proteomes" id="UP000887581">
    <property type="component" value="Unplaced"/>
</dbReference>
<proteinExistence type="predicted"/>
<reference evidence="3" key="1">
    <citation type="submission" date="2022-11" db="UniProtKB">
        <authorList>
            <consortium name="WormBaseParasite"/>
        </authorList>
    </citation>
    <scope>IDENTIFICATION</scope>
</reference>
<dbReference type="AlphaFoldDB" id="A0A915PVQ1"/>
<feature type="region of interest" description="Disordered" evidence="1">
    <location>
        <begin position="23"/>
        <end position="66"/>
    </location>
</feature>
<organism evidence="2 3">
    <name type="scientific">Setaria digitata</name>
    <dbReference type="NCBI Taxonomy" id="48799"/>
    <lineage>
        <taxon>Eukaryota</taxon>
        <taxon>Metazoa</taxon>
        <taxon>Ecdysozoa</taxon>
        <taxon>Nematoda</taxon>
        <taxon>Chromadorea</taxon>
        <taxon>Rhabditida</taxon>
        <taxon>Spirurina</taxon>
        <taxon>Spiruromorpha</taxon>
        <taxon>Filarioidea</taxon>
        <taxon>Setariidae</taxon>
        <taxon>Setaria</taxon>
    </lineage>
</organism>
<evidence type="ECO:0000313" key="2">
    <source>
        <dbReference type="Proteomes" id="UP000887581"/>
    </source>
</evidence>
<sequence>MRCDIYFAYLRHDSFGFGLSENSISADSSSGPRFRDNKSTRKDQDSSQSSSSLPESTDGLFGNSFGSLQTTGKNGIETLLNTFLGPSFFGRTTLPPATNLANFFNPEYYQSENYLSTGASNIDRLINTLKRSGARRMSPDLNSSPNLLQTIFGKR</sequence>
<evidence type="ECO:0000256" key="1">
    <source>
        <dbReference type="SAM" id="MobiDB-lite"/>
    </source>
</evidence>
<name>A0A915PVQ1_9BILA</name>